<evidence type="ECO:0000256" key="2">
    <source>
        <dbReference type="ARBA" id="ARBA00013187"/>
    </source>
</evidence>
<keyword evidence="6" id="KW-0436">Ligase</keyword>
<dbReference type="SUPFAM" id="SSF53383">
    <property type="entry name" value="PLP-dependent transferases"/>
    <property type="match status" value="1"/>
</dbReference>
<dbReference type="GO" id="GO:0008710">
    <property type="term" value="F:8-amino-7-oxononanoate synthase activity"/>
    <property type="evidence" value="ECO:0007669"/>
    <property type="project" value="UniProtKB-EC"/>
</dbReference>
<sequence>MIEPRVPGDDTVVPERYVGISDLYDAGLYDQVIEEVDGRRIRIGDRWLVDFASCNYLGLDLDPAVQDAIGEQVRRWGTHPSWSRMLGNPRLYPMIEERLTELLGAPDTLVLPTISQTHMAAIPLLAEGGQIFLDSRAHRTIYDGCVHARGLGATFTRFRVDDPGRLAALLRAAPPRQRKLVCVDGVNSMTGNPPDVPTLAALCREYDALLYIDDAHGFGVLGERRPDESSPYGSRGNAVVRHTGESYENIVLVGGFSKAYSSMLAFVACTPAIKRHLKVNTATYSFSGPVPVASLATVLAGLDVNAARGDELRADIWRKTRRLLEHVRRLGVHTPNVSGFPLVELPLRDPAELHAVGRTLLDRGVYTTLAPYPGVPRDEVGIRIQVTAANTDDELDLLIETLTMLANADPGLPHRFRSTV</sequence>
<keyword evidence="7" id="KW-1185">Reference proteome</keyword>
<dbReference type="InterPro" id="IPR050087">
    <property type="entry name" value="AON_synthase_class-II"/>
</dbReference>
<proteinExistence type="predicted"/>
<gene>
    <name evidence="6" type="primary">glyA1</name>
    <name evidence="6" type="ORF">Val02_18570</name>
</gene>
<dbReference type="EC" id="2.3.1.47" evidence="2"/>
<comment type="caution">
    <text evidence="6">The sequence shown here is derived from an EMBL/GenBank/DDBJ whole genome shotgun (WGS) entry which is preliminary data.</text>
</comment>
<dbReference type="AlphaFoldDB" id="A0A8J3YH33"/>
<dbReference type="GO" id="GO:0030170">
    <property type="term" value="F:pyridoxal phosphate binding"/>
    <property type="evidence" value="ECO:0007669"/>
    <property type="project" value="InterPro"/>
</dbReference>
<dbReference type="InterPro" id="IPR015421">
    <property type="entry name" value="PyrdxlP-dep_Trfase_major"/>
</dbReference>
<keyword evidence="3" id="KW-0808">Transferase</keyword>
<evidence type="ECO:0000256" key="4">
    <source>
        <dbReference type="ARBA" id="ARBA00047715"/>
    </source>
</evidence>
<name>A0A8J3YH33_9ACTN</name>
<dbReference type="RefSeq" id="WP_203898523.1">
    <property type="nucleotide sequence ID" value="NZ_BOPF01000005.1"/>
</dbReference>
<protein>
    <recommendedName>
        <fullName evidence="2">8-amino-7-oxononanoate synthase</fullName>
        <ecNumber evidence="2">2.3.1.47</ecNumber>
    </recommendedName>
</protein>
<dbReference type="InterPro" id="IPR015424">
    <property type="entry name" value="PyrdxlP-dep_Trfase"/>
</dbReference>
<evidence type="ECO:0000259" key="5">
    <source>
        <dbReference type="Pfam" id="PF00155"/>
    </source>
</evidence>
<comment type="cofactor">
    <cofactor evidence="1">
        <name>pyridoxal 5'-phosphate</name>
        <dbReference type="ChEBI" id="CHEBI:597326"/>
    </cofactor>
</comment>
<dbReference type="Gene3D" id="3.90.1150.10">
    <property type="entry name" value="Aspartate Aminotransferase, domain 1"/>
    <property type="match status" value="1"/>
</dbReference>
<organism evidence="6 7">
    <name type="scientific">Virgisporangium aliadipatigenens</name>
    <dbReference type="NCBI Taxonomy" id="741659"/>
    <lineage>
        <taxon>Bacteria</taxon>
        <taxon>Bacillati</taxon>
        <taxon>Actinomycetota</taxon>
        <taxon>Actinomycetes</taxon>
        <taxon>Micromonosporales</taxon>
        <taxon>Micromonosporaceae</taxon>
        <taxon>Virgisporangium</taxon>
    </lineage>
</organism>
<dbReference type="EMBL" id="BOPF01000005">
    <property type="protein sequence ID" value="GIJ44971.1"/>
    <property type="molecule type" value="Genomic_DNA"/>
</dbReference>
<evidence type="ECO:0000256" key="3">
    <source>
        <dbReference type="ARBA" id="ARBA00022679"/>
    </source>
</evidence>
<accession>A0A8J3YH33</accession>
<dbReference type="PANTHER" id="PTHR13693:SF3">
    <property type="entry name" value="LD36009P"/>
    <property type="match status" value="1"/>
</dbReference>
<dbReference type="Gene3D" id="3.40.640.10">
    <property type="entry name" value="Type I PLP-dependent aspartate aminotransferase-like (Major domain)"/>
    <property type="match status" value="1"/>
</dbReference>
<dbReference type="InterPro" id="IPR015422">
    <property type="entry name" value="PyrdxlP-dep_Trfase_small"/>
</dbReference>
<evidence type="ECO:0000313" key="7">
    <source>
        <dbReference type="Proteomes" id="UP000619260"/>
    </source>
</evidence>
<dbReference type="InterPro" id="IPR004839">
    <property type="entry name" value="Aminotransferase_I/II_large"/>
</dbReference>
<dbReference type="Pfam" id="PF00155">
    <property type="entry name" value="Aminotran_1_2"/>
    <property type="match status" value="1"/>
</dbReference>
<evidence type="ECO:0000313" key="6">
    <source>
        <dbReference type="EMBL" id="GIJ44971.1"/>
    </source>
</evidence>
<comment type="catalytic activity">
    <reaction evidence="4">
        <text>6-carboxyhexanoyl-[ACP] + L-alanine + H(+) = (8S)-8-amino-7-oxononanoate + holo-[ACP] + CO2</text>
        <dbReference type="Rhea" id="RHEA:42288"/>
        <dbReference type="Rhea" id="RHEA-COMP:9685"/>
        <dbReference type="Rhea" id="RHEA-COMP:9955"/>
        <dbReference type="ChEBI" id="CHEBI:15378"/>
        <dbReference type="ChEBI" id="CHEBI:16526"/>
        <dbReference type="ChEBI" id="CHEBI:57972"/>
        <dbReference type="ChEBI" id="CHEBI:64479"/>
        <dbReference type="ChEBI" id="CHEBI:78846"/>
        <dbReference type="ChEBI" id="CHEBI:149468"/>
        <dbReference type="EC" id="2.3.1.47"/>
    </reaction>
</comment>
<dbReference type="Proteomes" id="UP000619260">
    <property type="component" value="Unassembled WGS sequence"/>
</dbReference>
<dbReference type="GO" id="GO:0016874">
    <property type="term" value="F:ligase activity"/>
    <property type="evidence" value="ECO:0007669"/>
    <property type="project" value="UniProtKB-KW"/>
</dbReference>
<dbReference type="PANTHER" id="PTHR13693">
    <property type="entry name" value="CLASS II AMINOTRANSFERASE/8-AMINO-7-OXONONANOATE SYNTHASE"/>
    <property type="match status" value="1"/>
</dbReference>
<evidence type="ECO:0000256" key="1">
    <source>
        <dbReference type="ARBA" id="ARBA00001933"/>
    </source>
</evidence>
<feature type="domain" description="Aminotransferase class I/classII large" evidence="5">
    <location>
        <begin position="49"/>
        <end position="402"/>
    </location>
</feature>
<reference evidence="6" key="1">
    <citation type="submission" date="2021-01" db="EMBL/GenBank/DDBJ databases">
        <title>Whole genome shotgun sequence of Virgisporangium aliadipatigenens NBRC 105644.</title>
        <authorList>
            <person name="Komaki H."/>
            <person name="Tamura T."/>
        </authorList>
    </citation>
    <scope>NUCLEOTIDE SEQUENCE</scope>
    <source>
        <strain evidence="6">NBRC 105644</strain>
    </source>
</reference>